<dbReference type="EMBL" id="FXBL01000004">
    <property type="protein sequence ID" value="SMH45140.1"/>
    <property type="molecule type" value="Genomic_DNA"/>
</dbReference>
<evidence type="ECO:0000256" key="1">
    <source>
        <dbReference type="ARBA" id="ARBA00004429"/>
    </source>
</evidence>
<dbReference type="PIRSF" id="PIRSF004925">
    <property type="entry name" value="HcaT"/>
    <property type="match status" value="1"/>
</dbReference>
<dbReference type="GO" id="GO:0015528">
    <property type="term" value="F:lactose:proton symporter activity"/>
    <property type="evidence" value="ECO:0007669"/>
    <property type="project" value="TreeGrafter"/>
</dbReference>
<protein>
    <submittedName>
        <fullName evidence="10">MFS transporter, PPP family, 3-phenylpropionic acid transporter</fullName>
    </submittedName>
</protein>
<keyword evidence="7 8" id="KW-0472">Membrane</keyword>
<feature type="transmembrane region" description="Helical" evidence="8">
    <location>
        <begin position="281"/>
        <end position="301"/>
    </location>
</feature>
<name>A0A1X7P459_9HYPH</name>
<accession>A0A1X7P459</accession>
<keyword evidence="2" id="KW-0813">Transport</keyword>
<dbReference type="PANTHER" id="PTHR23522">
    <property type="entry name" value="BLL5896 PROTEIN"/>
    <property type="match status" value="1"/>
</dbReference>
<dbReference type="Pfam" id="PF12832">
    <property type="entry name" value="MFS_1_like"/>
    <property type="match status" value="1"/>
</dbReference>
<dbReference type="GO" id="GO:0005886">
    <property type="term" value="C:plasma membrane"/>
    <property type="evidence" value="ECO:0007669"/>
    <property type="project" value="UniProtKB-SubCell"/>
</dbReference>
<feature type="transmembrane region" description="Helical" evidence="8">
    <location>
        <begin position="21"/>
        <end position="40"/>
    </location>
</feature>
<dbReference type="SUPFAM" id="SSF103473">
    <property type="entry name" value="MFS general substrate transporter"/>
    <property type="match status" value="1"/>
</dbReference>
<dbReference type="PANTHER" id="PTHR23522:SF10">
    <property type="entry name" value="3-PHENYLPROPIONIC ACID TRANSPORTER-RELATED"/>
    <property type="match status" value="1"/>
</dbReference>
<feature type="transmembrane region" description="Helical" evidence="8">
    <location>
        <begin position="250"/>
        <end position="269"/>
    </location>
</feature>
<evidence type="ECO:0000259" key="9">
    <source>
        <dbReference type="Pfam" id="PF12832"/>
    </source>
</evidence>
<proteinExistence type="predicted"/>
<evidence type="ECO:0000313" key="10">
    <source>
        <dbReference type="EMBL" id="SMH45140.1"/>
    </source>
</evidence>
<evidence type="ECO:0000256" key="3">
    <source>
        <dbReference type="ARBA" id="ARBA00022475"/>
    </source>
</evidence>
<evidence type="ECO:0000256" key="7">
    <source>
        <dbReference type="ARBA" id="ARBA00023136"/>
    </source>
</evidence>
<evidence type="ECO:0000256" key="5">
    <source>
        <dbReference type="ARBA" id="ARBA00022692"/>
    </source>
</evidence>
<keyword evidence="11" id="KW-1185">Reference proteome</keyword>
<feature type="transmembrane region" description="Helical" evidence="8">
    <location>
        <begin position="169"/>
        <end position="188"/>
    </location>
</feature>
<feature type="transmembrane region" description="Helical" evidence="8">
    <location>
        <begin position="216"/>
        <end position="238"/>
    </location>
</feature>
<comment type="subcellular location">
    <subcellularLocation>
        <location evidence="1">Cell inner membrane</location>
        <topology evidence="1">Multi-pass membrane protein</topology>
    </subcellularLocation>
</comment>
<evidence type="ECO:0000256" key="8">
    <source>
        <dbReference type="SAM" id="Phobius"/>
    </source>
</evidence>
<evidence type="ECO:0000256" key="2">
    <source>
        <dbReference type="ARBA" id="ARBA00022448"/>
    </source>
</evidence>
<feature type="transmembrane region" description="Helical" evidence="8">
    <location>
        <begin position="81"/>
        <end position="100"/>
    </location>
</feature>
<dbReference type="InterPro" id="IPR024989">
    <property type="entry name" value="MFS_assoc_dom"/>
</dbReference>
<feature type="transmembrane region" description="Helical" evidence="8">
    <location>
        <begin position="374"/>
        <end position="394"/>
    </location>
</feature>
<evidence type="ECO:0000256" key="4">
    <source>
        <dbReference type="ARBA" id="ARBA00022519"/>
    </source>
</evidence>
<feature type="transmembrane region" description="Helical" evidence="8">
    <location>
        <begin position="307"/>
        <end position="326"/>
    </location>
</feature>
<dbReference type="Gene3D" id="1.20.1250.20">
    <property type="entry name" value="MFS general substrate transporter like domains"/>
    <property type="match status" value="2"/>
</dbReference>
<keyword evidence="5 8" id="KW-0812">Transmembrane</keyword>
<feature type="transmembrane region" description="Helical" evidence="8">
    <location>
        <begin position="52"/>
        <end position="74"/>
    </location>
</feature>
<feature type="transmembrane region" description="Helical" evidence="8">
    <location>
        <begin position="106"/>
        <end position="124"/>
    </location>
</feature>
<keyword evidence="6 8" id="KW-1133">Transmembrane helix</keyword>
<feature type="transmembrane region" description="Helical" evidence="8">
    <location>
        <begin position="145"/>
        <end position="163"/>
    </location>
</feature>
<dbReference type="NCBIfam" id="NF037955">
    <property type="entry name" value="mfs"/>
    <property type="match status" value="1"/>
</dbReference>
<dbReference type="AlphaFoldDB" id="A0A1X7P459"/>
<dbReference type="InterPro" id="IPR026032">
    <property type="entry name" value="HcaT-like"/>
</dbReference>
<keyword evidence="4" id="KW-0997">Cell inner membrane</keyword>
<reference evidence="10 11" key="1">
    <citation type="submission" date="2017-04" db="EMBL/GenBank/DDBJ databases">
        <authorList>
            <person name="Afonso C.L."/>
            <person name="Miller P.J."/>
            <person name="Scott M.A."/>
            <person name="Spackman E."/>
            <person name="Goraichik I."/>
            <person name="Dimitrov K.M."/>
            <person name="Suarez D.L."/>
            <person name="Swayne D.E."/>
        </authorList>
    </citation>
    <scope>NUCLEOTIDE SEQUENCE [LARGE SCALE GENOMIC DNA]</scope>
    <source>
        <strain evidence="10 11">B5P</strain>
    </source>
</reference>
<dbReference type="OrthoDB" id="9150135at2"/>
<feature type="domain" description="Major facilitator superfamily associated" evidence="9">
    <location>
        <begin position="19"/>
        <end position="375"/>
    </location>
</feature>
<gene>
    <name evidence="10" type="ORF">SAMN02982922_3154</name>
</gene>
<sequence>MLPPLSKEQQIKPHRFELRMSLLYACLFLPNGIHLPYFPLWLEYHRFTPSEIASIIAIPYFVRIFAGPVVSAWADRARDRVPVLLACAILSLAACAGYLLPATYLVVLAVSIVLAIAWAPQTPLSDSIALSGVRRYGVNYASMRVWGSISFLIINIVGGYILAAAGAGVVPLLMLAGFVTIVAATFIVPRLGKPRLAAPTPAQTIPQASFALRQPYFVLIIAAWALAQSSHAFAYAFSSIYWKTLGIDDGTIGLFWAFSVLAEVIMFFLCDRLFPRARPGVLLAVGTGLGVLRWILFPLIWPAGLGVAGFYAVQGMHAFSFSLAFLGGQKMFSETVPEERMGAAQGVAFFLIMGTLALFTLASGPLYEAFGVDGFYAMALVSGIGAILALRALAYPQSARSGG</sequence>
<keyword evidence="3" id="KW-1003">Cell membrane</keyword>
<dbReference type="Proteomes" id="UP000193083">
    <property type="component" value="Unassembled WGS sequence"/>
</dbReference>
<evidence type="ECO:0000313" key="11">
    <source>
        <dbReference type="Proteomes" id="UP000193083"/>
    </source>
</evidence>
<dbReference type="InterPro" id="IPR036259">
    <property type="entry name" value="MFS_trans_sf"/>
</dbReference>
<feature type="transmembrane region" description="Helical" evidence="8">
    <location>
        <begin position="347"/>
        <end position="368"/>
    </location>
</feature>
<dbReference type="GO" id="GO:0030395">
    <property type="term" value="F:lactose binding"/>
    <property type="evidence" value="ECO:0007669"/>
    <property type="project" value="TreeGrafter"/>
</dbReference>
<evidence type="ECO:0000256" key="6">
    <source>
        <dbReference type="ARBA" id="ARBA00022989"/>
    </source>
</evidence>
<organism evidence="10 11">
    <name type="scientific">Mesorhizobium australicum</name>
    <dbReference type="NCBI Taxonomy" id="536018"/>
    <lineage>
        <taxon>Bacteria</taxon>
        <taxon>Pseudomonadati</taxon>
        <taxon>Pseudomonadota</taxon>
        <taxon>Alphaproteobacteria</taxon>
        <taxon>Hyphomicrobiales</taxon>
        <taxon>Phyllobacteriaceae</taxon>
        <taxon>Mesorhizobium</taxon>
    </lineage>
</organism>